<keyword evidence="1" id="KW-0547">Nucleotide-binding</keyword>
<evidence type="ECO:0000256" key="1">
    <source>
        <dbReference type="ARBA" id="ARBA00022741"/>
    </source>
</evidence>
<dbReference type="PIRSF" id="PIRSF003092">
    <property type="entry name" value="MinD"/>
    <property type="match status" value="1"/>
</dbReference>
<dbReference type="InterPro" id="IPR002586">
    <property type="entry name" value="CobQ/CobB/MinD/ParA_Nub-bd_dom"/>
</dbReference>
<sequence>MSYDQAEKLRNQLSPHRTAKTIAICSGKGGVGKSNFTLNFSIKLAKEKHRILVFDLDVGMGNIDLLLGMQTKHSIADVLNNRISIQDAIVKSDYGVDYVPGGSGLRDFLELDQHKKSIFYQGLELTLREYDYVLFDMGAGITETALFFIMAADECFIVTTPEPTSITDAYGMIKHILLNQAEMPIYTILNRSRNSRDGQNILNNFHTVIHRFLEGEAQALGFIPEDGNVMKAVMHQRPYTILYPKTKASKAVDSILQTYVNQTSGPLRKSGSFMERIKHFMER</sequence>
<dbReference type="EMBL" id="BMLW01000008">
    <property type="protein sequence ID" value="GGP12405.1"/>
    <property type="molecule type" value="Genomic_DNA"/>
</dbReference>
<dbReference type="InterPro" id="IPR025501">
    <property type="entry name" value="MinD_FleN"/>
</dbReference>
<keyword evidence="2" id="KW-0067">ATP-binding</keyword>
<dbReference type="InterPro" id="IPR027417">
    <property type="entry name" value="P-loop_NTPase"/>
</dbReference>
<evidence type="ECO:0000256" key="2">
    <source>
        <dbReference type="ARBA" id="ARBA00022840"/>
    </source>
</evidence>
<dbReference type="PANTHER" id="PTHR43384">
    <property type="entry name" value="SEPTUM SITE-DETERMINING PROTEIN MIND HOMOLOG, CHLOROPLASTIC-RELATED"/>
    <property type="match status" value="1"/>
</dbReference>
<dbReference type="PANTHER" id="PTHR43384:SF4">
    <property type="entry name" value="CELLULOSE BIOSYNTHESIS PROTEIN BCSQ-RELATED"/>
    <property type="match status" value="1"/>
</dbReference>
<reference evidence="5" key="1">
    <citation type="journal article" date="2019" name="Int. J. Syst. Evol. Microbiol.">
        <title>The Global Catalogue of Microorganisms (GCM) 10K type strain sequencing project: providing services to taxonomists for standard genome sequencing and annotation.</title>
        <authorList>
            <consortium name="The Broad Institute Genomics Platform"/>
            <consortium name="The Broad Institute Genome Sequencing Center for Infectious Disease"/>
            <person name="Wu L."/>
            <person name="Ma J."/>
        </authorList>
    </citation>
    <scope>NUCLEOTIDE SEQUENCE [LARGE SCALE GENOMIC DNA]</scope>
    <source>
        <strain evidence="5">CGMCC 1.7693</strain>
    </source>
</reference>
<name>A0ABQ2NWM0_9BACI</name>
<dbReference type="Gene3D" id="3.40.50.300">
    <property type="entry name" value="P-loop containing nucleotide triphosphate hydrolases"/>
    <property type="match status" value="1"/>
</dbReference>
<organism evidence="4 5">
    <name type="scientific">Oceanobacillus neutriphilus</name>
    <dbReference type="NCBI Taxonomy" id="531815"/>
    <lineage>
        <taxon>Bacteria</taxon>
        <taxon>Bacillati</taxon>
        <taxon>Bacillota</taxon>
        <taxon>Bacilli</taxon>
        <taxon>Bacillales</taxon>
        <taxon>Bacillaceae</taxon>
        <taxon>Oceanobacillus</taxon>
    </lineage>
</organism>
<dbReference type="SUPFAM" id="SSF52540">
    <property type="entry name" value="P-loop containing nucleoside triphosphate hydrolases"/>
    <property type="match status" value="1"/>
</dbReference>
<feature type="domain" description="CobQ/CobB/MinD/ParA nucleotide binding" evidence="3">
    <location>
        <begin position="22"/>
        <end position="238"/>
    </location>
</feature>
<evidence type="ECO:0000259" key="3">
    <source>
        <dbReference type="Pfam" id="PF01656"/>
    </source>
</evidence>
<dbReference type="InterPro" id="IPR050625">
    <property type="entry name" value="ParA/MinD_ATPase"/>
</dbReference>
<gene>
    <name evidence="4" type="primary">ylxH</name>
    <name evidence="4" type="ORF">GCM10011346_28240</name>
</gene>
<evidence type="ECO:0000313" key="5">
    <source>
        <dbReference type="Proteomes" id="UP000641206"/>
    </source>
</evidence>
<comment type="caution">
    <text evidence="4">The sequence shown here is derived from an EMBL/GenBank/DDBJ whole genome shotgun (WGS) entry which is preliminary data.</text>
</comment>
<dbReference type="Pfam" id="PF01656">
    <property type="entry name" value="CbiA"/>
    <property type="match status" value="1"/>
</dbReference>
<proteinExistence type="predicted"/>
<dbReference type="InterPro" id="IPR033875">
    <property type="entry name" value="FlhG"/>
</dbReference>
<keyword evidence="5" id="KW-1185">Reference proteome</keyword>
<protein>
    <submittedName>
        <fullName evidence="4">Flagellum site-determining protein YlxH</fullName>
    </submittedName>
</protein>
<dbReference type="CDD" id="cd02038">
    <property type="entry name" value="FlhG-like"/>
    <property type="match status" value="1"/>
</dbReference>
<dbReference type="RefSeq" id="WP_188735005.1">
    <property type="nucleotide sequence ID" value="NZ_BMLW01000008.1"/>
</dbReference>
<evidence type="ECO:0000313" key="4">
    <source>
        <dbReference type="EMBL" id="GGP12405.1"/>
    </source>
</evidence>
<dbReference type="Proteomes" id="UP000641206">
    <property type="component" value="Unassembled WGS sequence"/>
</dbReference>
<accession>A0ABQ2NWM0</accession>